<dbReference type="GO" id="GO:0003677">
    <property type="term" value="F:DNA binding"/>
    <property type="evidence" value="ECO:0007669"/>
    <property type="project" value="InterPro"/>
</dbReference>
<organism evidence="6 7">
    <name type="scientific">Amorphotheca resinae ATCC 22711</name>
    <dbReference type="NCBI Taxonomy" id="857342"/>
    <lineage>
        <taxon>Eukaryota</taxon>
        <taxon>Fungi</taxon>
        <taxon>Dikarya</taxon>
        <taxon>Ascomycota</taxon>
        <taxon>Pezizomycotina</taxon>
        <taxon>Leotiomycetes</taxon>
        <taxon>Helotiales</taxon>
        <taxon>Amorphothecaceae</taxon>
        <taxon>Amorphotheca</taxon>
    </lineage>
</organism>
<dbReference type="SMART" id="SM00066">
    <property type="entry name" value="GAL4"/>
    <property type="match status" value="1"/>
</dbReference>
<feature type="compositionally biased region" description="Polar residues" evidence="4">
    <location>
        <begin position="71"/>
        <end position="95"/>
    </location>
</feature>
<keyword evidence="3" id="KW-0539">Nucleus</keyword>
<dbReference type="InterPro" id="IPR036864">
    <property type="entry name" value="Zn2-C6_fun-type_DNA-bd_sf"/>
</dbReference>
<dbReference type="STRING" id="857342.A0A2T3B470"/>
<dbReference type="PROSITE" id="PS00463">
    <property type="entry name" value="ZN2_CY6_FUNGAL_1"/>
    <property type="match status" value="1"/>
</dbReference>
<name>A0A2T3B470_AMORE</name>
<dbReference type="GO" id="GO:0005634">
    <property type="term" value="C:nucleus"/>
    <property type="evidence" value="ECO:0007669"/>
    <property type="project" value="UniProtKB-SubCell"/>
</dbReference>
<dbReference type="CDD" id="cd00067">
    <property type="entry name" value="GAL4"/>
    <property type="match status" value="1"/>
</dbReference>
<dbReference type="GO" id="GO:0000981">
    <property type="term" value="F:DNA-binding transcription factor activity, RNA polymerase II-specific"/>
    <property type="evidence" value="ECO:0007669"/>
    <property type="project" value="InterPro"/>
</dbReference>
<dbReference type="InterPro" id="IPR050613">
    <property type="entry name" value="Sec_Metabolite_Reg"/>
</dbReference>
<evidence type="ECO:0000256" key="3">
    <source>
        <dbReference type="ARBA" id="ARBA00023242"/>
    </source>
</evidence>
<dbReference type="Pfam" id="PF00172">
    <property type="entry name" value="Zn_clus"/>
    <property type="match status" value="1"/>
</dbReference>
<evidence type="ECO:0000313" key="7">
    <source>
        <dbReference type="Proteomes" id="UP000241818"/>
    </source>
</evidence>
<keyword evidence="2" id="KW-0479">Metal-binding</keyword>
<dbReference type="CDD" id="cd12148">
    <property type="entry name" value="fungal_TF_MHR"/>
    <property type="match status" value="1"/>
</dbReference>
<dbReference type="SUPFAM" id="SSF57701">
    <property type="entry name" value="Zn2/Cys6 DNA-binding domain"/>
    <property type="match status" value="1"/>
</dbReference>
<dbReference type="InterPro" id="IPR007219">
    <property type="entry name" value="XnlR_reg_dom"/>
</dbReference>
<proteinExistence type="predicted"/>
<dbReference type="Proteomes" id="UP000241818">
    <property type="component" value="Unassembled WGS sequence"/>
</dbReference>
<dbReference type="GeneID" id="36570663"/>
<comment type="subcellular location">
    <subcellularLocation>
        <location evidence="1">Nucleus</location>
    </subcellularLocation>
</comment>
<accession>A0A2T3B470</accession>
<evidence type="ECO:0000313" key="6">
    <source>
        <dbReference type="EMBL" id="PSS20418.1"/>
    </source>
</evidence>
<evidence type="ECO:0000259" key="5">
    <source>
        <dbReference type="PROSITE" id="PS50048"/>
    </source>
</evidence>
<feature type="region of interest" description="Disordered" evidence="4">
    <location>
        <begin position="50"/>
        <end position="132"/>
    </location>
</feature>
<dbReference type="InterPro" id="IPR001138">
    <property type="entry name" value="Zn2Cys6_DnaBD"/>
</dbReference>
<dbReference type="RefSeq" id="XP_024721688.1">
    <property type="nucleotide sequence ID" value="XM_024862582.1"/>
</dbReference>
<feature type="domain" description="Zn(2)-C6 fungal-type" evidence="5">
    <location>
        <begin position="13"/>
        <end position="45"/>
    </location>
</feature>
<reference evidence="6 7" key="1">
    <citation type="journal article" date="2018" name="New Phytol.">
        <title>Comparative genomics and transcriptomics depict ericoid mycorrhizal fungi as versatile saprotrophs and plant mutualists.</title>
        <authorList>
            <person name="Martino E."/>
            <person name="Morin E."/>
            <person name="Grelet G.A."/>
            <person name="Kuo A."/>
            <person name="Kohler A."/>
            <person name="Daghino S."/>
            <person name="Barry K.W."/>
            <person name="Cichocki N."/>
            <person name="Clum A."/>
            <person name="Dockter R.B."/>
            <person name="Hainaut M."/>
            <person name="Kuo R.C."/>
            <person name="LaButti K."/>
            <person name="Lindahl B.D."/>
            <person name="Lindquist E.A."/>
            <person name="Lipzen A."/>
            <person name="Khouja H.R."/>
            <person name="Magnuson J."/>
            <person name="Murat C."/>
            <person name="Ohm R.A."/>
            <person name="Singer S.W."/>
            <person name="Spatafora J.W."/>
            <person name="Wang M."/>
            <person name="Veneault-Fourrey C."/>
            <person name="Henrissat B."/>
            <person name="Grigoriev I.V."/>
            <person name="Martin F.M."/>
            <person name="Perotto S."/>
        </authorList>
    </citation>
    <scope>NUCLEOTIDE SEQUENCE [LARGE SCALE GENOMIC DNA]</scope>
    <source>
        <strain evidence="6 7">ATCC 22711</strain>
    </source>
</reference>
<dbReference type="EMBL" id="KZ679010">
    <property type="protein sequence ID" value="PSS20418.1"/>
    <property type="molecule type" value="Genomic_DNA"/>
</dbReference>
<sequence length="726" mass="81503">MPPPLRRNGKQQACEPCRKGKLACDHAAPFCGRCVRRKITARCIYHPAPMTRKKVPPEPGPGPSPGPVLPQQLTPSNSTDRSNHIFSPSQSSEVFSTPFRPDLNAQETPRSSVPDVPDARNPGAKERNHGNGKVVTPAFRRTARYYGPTSFSAIFSEHADLSEGLLDVGDDGRDNSSAWPLGVPLLGNDSPSSPAVRMSQVIKALENLPSKEICFSLIDTPKNTHISMNIVLIRHAIETLWATFEPNLAAPRTTEKLAGIAEVLFANELRPFPPAPDDGMDWLNTFMGPNLRFEMLGMLFCFFGMAYQSLNDWDERFKVPENQGRDRKQTSWRMKECADVCLKMNETSEENNDISLALQVCTAILESVCTGDESLQLRRRHGDIIVCTIAAGLHRLPDYGSHKITAASEYKRRLFSSIYGSDKNHAFLNGIPPALSARFCNLCLPLDIGEEELFLPQRELVTVISKLDPNGWNTAGELHKVTARRAFHLLSGIREEILELSLGVNVQLSASRVEDLHRRCQAVYDALPPQLHYYAHDKIPKDCEGKHLTGRAYLMLNFLQNSFLIDRVAIARGLPNEQGLLDTAMEMMDVTITFWIKRDQVMHFSPSFDWIITYGIPSAGVICVELLRQVASRHDLRFSRSDAIQKLTLFIGFLEWIRPTDGNYMLAGRLKRVIRRILDHVLDPLPKETTGHDFMDVPIDPMLAPFGEVDWVNTIDWAQGSWMDFN</sequence>
<keyword evidence="7" id="KW-1185">Reference proteome</keyword>
<dbReference type="Pfam" id="PF04082">
    <property type="entry name" value="Fungal_trans"/>
    <property type="match status" value="1"/>
</dbReference>
<dbReference type="AlphaFoldDB" id="A0A2T3B470"/>
<dbReference type="PROSITE" id="PS50048">
    <property type="entry name" value="ZN2_CY6_FUNGAL_2"/>
    <property type="match status" value="1"/>
</dbReference>
<feature type="compositionally biased region" description="Pro residues" evidence="4">
    <location>
        <begin position="57"/>
        <end position="68"/>
    </location>
</feature>
<dbReference type="OrthoDB" id="4898680at2759"/>
<dbReference type="Gene3D" id="4.10.240.10">
    <property type="entry name" value="Zn(2)-C6 fungal-type DNA-binding domain"/>
    <property type="match status" value="1"/>
</dbReference>
<evidence type="ECO:0000256" key="4">
    <source>
        <dbReference type="SAM" id="MobiDB-lite"/>
    </source>
</evidence>
<dbReference type="PANTHER" id="PTHR31001">
    <property type="entry name" value="UNCHARACTERIZED TRANSCRIPTIONAL REGULATORY PROTEIN"/>
    <property type="match status" value="1"/>
</dbReference>
<protein>
    <recommendedName>
        <fullName evidence="5">Zn(2)-C6 fungal-type domain-containing protein</fullName>
    </recommendedName>
</protein>
<dbReference type="GO" id="GO:0008270">
    <property type="term" value="F:zinc ion binding"/>
    <property type="evidence" value="ECO:0007669"/>
    <property type="project" value="InterPro"/>
</dbReference>
<evidence type="ECO:0000256" key="2">
    <source>
        <dbReference type="ARBA" id="ARBA00022723"/>
    </source>
</evidence>
<gene>
    <name evidence="6" type="ORF">M430DRAFT_138884</name>
</gene>
<dbReference type="InParanoid" id="A0A2T3B470"/>
<dbReference type="PANTHER" id="PTHR31001:SF49">
    <property type="entry name" value="ZN(II)2CYS6 TRANSCRIPTION FACTOR (EUROFUNG)"/>
    <property type="match status" value="1"/>
</dbReference>
<evidence type="ECO:0000256" key="1">
    <source>
        <dbReference type="ARBA" id="ARBA00004123"/>
    </source>
</evidence>
<dbReference type="GO" id="GO:0006351">
    <property type="term" value="P:DNA-templated transcription"/>
    <property type="evidence" value="ECO:0007669"/>
    <property type="project" value="InterPro"/>
</dbReference>